<dbReference type="InterPro" id="IPR001986">
    <property type="entry name" value="Enolpyruvate_Tfrase_dom"/>
</dbReference>
<evidence type="ECO:0000256" key="7">
    <source>
        <dbReference type="ARBA" id="ARBA00023141"/>
    </source>
</evidence>
<evidence type="ECO:0000256" key="6">
    <source>
        <dbReference type="ARBA" id="ARBA00022679"/>
    </source>
</evidence>
<feature type="binding site" evidence="9">
    <location>
        <position position="64"/>
    </location>
    <ligand>
        <name>3-phosphoshikimate</name>
        <dbReference type="ChEBI" id="CHEBI:145989"/>
    </ligand>
</feature>
<evidence type="ECO:0000313" key="14">
    <source>
        <dbReference type="EMBL" id="MBG0740725.1"/>
    </source>
</evidence>
<dbReference type="SUPFAM" id="SSF56801">
    <property type="entry name" value="Acetyl-CoA synthetase-like"/>
    <property type="match status" value="1"/>
</dbReference>
<dbReference type="InterPro" id="IPR045851">
    <property type="entry name" value="AMP-bd_C_sf"/>
</dbReference>
<protein>
    <recommendedName>
        <fullName evidence="9">3-phosphoshikimate 1-carboxyvinyltransferase</fullName>
        <ecNumber evidence="9">2.5.1.19</ecNumber>
    </recommendedName>
    <alternativeName>
        <fullName evidence="9">5-enolpyruvylshikimate-3-phosphate synthase</fullName>
        <shortName evidence="9">EPSP synthase</shortName>
        <shortName evidence="9">EPSPS</shortName>
    </alternativeName>
</protein>
<feature type="domain" description="Enolpyruvate transferase" evidence="11">
    <location>
        <begin position="49"/>
        <end position="456"/>
    </location>
</feature>
<dbReference type="GO" id="GO:0008652">
    <property type="term" value="P:amino acid biosynthetic process"/>
    <property type="evidence" value="ECO:0007669"/>
    <property type="project" value="UniProtKB-KW"/>
</dbReference>
<dbReference type="Gene3D" id="3.40.50.980">
    <property type="match status" value="1"/>
</dbReference>
<feature type="binding site" evidence="9">
    <location>
        <position position="201"/>
    </location>
    <ligand>
        <name>phosphoenolpyruvate</name>
        <dbReference type="ChEBI" id="CHEBI:58702"/>
    </ligand>
</feature>
<comment type="caution">
    <text evidence="9">Lacks conserved residue(s) required for the propagation of feature annotation.</text>
</comment>
<dbReference type="AlphaFoldDB" id="A0A931G6J6"/>
<dbReference type="Gene3D" id="3.65.10.10">
    <property type="entry name" value="Enolpyruvate transferase domain"/>
    <property type="match status" value="2"/>
</dbReference>
<feature type="binding site" evidence="9">
    <location>
        <position position="59"/>
    </location>
    <ligand>
        <name>3-phosphoshikimate</name>
        <dbReference type="ChEBI" id="CHEBI:145989"/>
    </ligand>
</feature>
<evidence type="ECO:0000256" key="2">
    <source>
        <dbReference type="ARBA" id="ARBA00006432"/>
    </source>
</evidence>
<dbReference type="GO" id="GO:0009073">
    <property type="term" value="P:aromatic amino acid family biosynthetic process"/>
    <property type="evidence" value="ECO:0007669"/>
    <property type="project" value="UniProtKB-KW"/>
</dbReference>
<evidence type="ECO:0000313" key="15">
    <source>
        <dbReference type="Proteomes" id="UP000655366"/>
    </source>
</evidence>
<evidence type="ECO:0000256" key="10">
    <source>
        <dbReference type="SAM" id="MobiDB-lite"/>
    </source>
</evidence>
<evidence type="ECO:0000256" key="5">
    <source>
        <dbReference type="ARBA" id="ARBA00022605"/>
    </source>
</evidence>
<feature type="binding site" evidence="9">
    <location>
        <position position="59"/>
    </location>
    <ligand>
        <name>phosphoenolpyruvate</name>
        <dbReference type="ChEBI" id="CHEBI:58702"/>
    </ligand>
</feature>
<dbReference type="GO" id="GO:0005737">
    <property type="term" value="C:cytoplasm"/>
    <property type="evidence" value="ECO:0007669"/>
    <property type="project" value="UniProtKB-SubCell"/>
</dbReference>
<dbReference type="CDD" id="cd01556">
    <property type="entry name" value="EPSP_synthase"/>
    <property type="match status" value="1"/>
</dbReference>
<dbReference type="EMBL" id="JADNYM010000020">
    <property type="protein sequence ID" value="MBG0740725.1"/>
    <property type="molecule type" value="Genomic_DNA"/>
</dbReference>
<feature type="binding site" evidence="9">
    <location>
        <position position="382"/>
    </location>
    <ligand>
        <name>phosphoenolpyruvate</name>
        <dbReference type="ChEBI" id="CHEBI:58702"/>
    </ligand>
</feature>
<comment type="subcellular location">
    <subcellularLocation>
        <location evidence="9">Cytoplasm</location>
    </subcellularLocation>
</comment>
<dbReference type="GO" id="GO:0031956">
    <property type="term" value="F:medium-chain fatty acid-CoA ligase activity"/>
    <property type="evidence" value="ECO:0007669"/>
    <property type="project" value="TreeGrafter"/>
</dbReference>
<dbReference type="Pfam" id="PF00275">
    <property type="entry name" value="EPSP_synthase"/>
    <property type="match status" value="1"/>
</dbReference>
<evidence type="ECO:0000256" key="4">
    <source>
        <dbReference type="ARBA" id="ARBA00022598"/>
    </source>
</evidence>
<dbReference type="Pfam" id="PF00501">
    <property type="entry name" value="AMP-binding"/>
    <property type="match status" value="1"/>
</dbReference>
<dbReference type="SUPFAM" id="SSF55205">
    <property type="entry name" value="EPT/RTPC-like"/>
    <property type="match status" value="1"/>
</dbReference>
<dbReference type="Pfam" id="PF13193">
    <property type="entry name" value="AMP-binding_C"/>
    <property type="match status" value="1"/>
</dbReference>
<feature type="domain" description="AMP-binding enzyme C-terminal" evidence="13">
    <location>
        <begin position="959"/>
        <end position="1034"/>
    </location>
</feature>
<dbReference type="PANTHER" id="PTHR43201">
    <property type="entry name" value="ACYL-COA SYNTHETASE"/>
    <property type="match status" value="1"/>
</dbReference>
<feature type="binding site" evidence="9">
    <location>
        <position position="156"/>
    </location>
    <ligand>
        <name>phosphoenolpyruvate</name>
        <dbReference type="ChEBI" id="CHEBI:58702"/>
    </ligand>
</feature>
<organism evidence="14 15">
    <name type="scientific">Arthrobacter terrae</name>
    <dbReference type="NCBI Taxonomy" id="2935737"/>
    <lineage>
        <taxon>Bacteria</taxon>
        <taxon>Bacillati</taxon>
        <taxon>Actinomycetota</taxon>
        <taxon>Actinomycetes</taxon>
        <taxon>Micrococcales</taxon>
        <taxon>Micrococcaceae</taxon>
        <taxon>Arthrobacter</taxon>
    </lineage>
</organism>
<feature type="binding site" evidence="9">
    <location>
        <position position="201"/>
    </location>
    <ligand>
        <name>3-phosphoshikimate</name>
        <dbReference type="ChEBI" id="CHEBI:145989"/>
    </ligand>
</feature>
<feature type="binding site" evidence="9">
    <location>
        <position position="423"/>
    </location>
    <ligand>
        <name>phosphoenolpyruvate</name>
        <dbReference type="ChEBI" id="CHEBI:58702"/>
    </ligand>
</feature>
<comment type="pathway">
    <text evidence="1 9">Metabolic intermediate biosynthesis; chorismate biosynthesis; chorismate from D-erythrose 4-phosphate and phosphoenolpyruvate: step 6/7.</text>
</comment>
<keyword evidence="4" id="KW-0436">Ligase</keyword>
<comment type="function">
    <text evidence="9">Catalyzes the transfer of the enolpyruvyl moiety of phosphoenolpyruvate (PEP) to the 5-hydroxyl of shikimate-3-phosphate (S3P) to produce enolpyruvyl shikimate-3-phosphate and inorganic phosphate.</text>
</comment>
<gene>
    <name evidence="9 14" type="primary">aroA</name>
    <name evidence="14" type="ORF">IV500_15225</name>
</gene>
<keyword evidence="6 9" id="KW-0808">Transferase</keyword>
<evidence type="ECO:0000256" key="1">
    <source>
        <dbReference type="ARBA" id="ARBA00004811"/>
    </source>
</evidence>
<feature type="binding site" evidence="9">
    <location>
        <position position="351"/>
    </location>
    <ligand>
        <name>3-phosphoshikimate</name>
        <dbReference type="ChEBI" id="CHEBI:145989"/>
    </ligand>
</feature>
<dbReference type="PANTHER" id="PTHR43201:SF5">
    <property type="entry name" value="MEDIUM-CHAIN ACYL-COA LIGASE ACSF2, MITOCHONDRIAL"/>
    <property type="match status" value="1"/>
</dbReference>
<dbReference type="Proteomes" id="UP000655366">
    <property type="component" value="Unassembled WGS sequence"/>
</dbReference>
<dbReference type="NCBIfam" id="TIGR01356">
    <property type="entry name" value="aroA"/>
    <property type="match status" value="1"/>
</dbReference>
<keyword evidence="5 9" id="KW-0028">Amino-acid biosynthesis</keyword>
<dbReference type="InterPro" id="IPR042099">
    <property type="entry name" value="ANL_N_sf"/>
</dbReference>
<evidence type="ECO:0000256" key="9">
    <source>
        <dbReference type="HAMAP-Rule" id="MF_00210"/>
    </source>
</evidence>
<evidence type="ECO:0000256" key="8">
    <source>
        <dbReference type="ARBA" id="ARBA00044633"/>
    </source>
</evidence>
<dbReference type="Gene3D" id="3.30.300.30">
    <property type="match status" value="1"/>
</dbReference>
<comment type="similarity">
    <text evidence="2">Belongs to the ATP-dependent AMP-binding enzyme family.</text>
</comment>
<evidence type="ECO:0000259" key="12">
    <source>
        <dbReference type="Pfam" id="PF00501"/>
    </source>
</evidence>
<dbReference type="GO" id="GO:0009423">
    <property type="term" value="P:chorismate biosynthetic process"/>
    <property type="evidence" value="ECO:0007669"/>
    <property type="project" value="UniProtKB-UniRule"/>
</dbReference>
<sequence length="1060" mass="114555">MLTSNGPAIGVKDWIHHRRTELETLYSVFKAWKRVGIVQLSVIGSDDLIRGDVQVPNSKYHAHRALILASLAPGVSHISGLSDARHVDYTVSLLRSLGTRIEIEADTFIVHGGPYHPRSDAVSAGSSGSTLYFMVGLVSLADRDVTITGQKYFQRRPIGPLLAALRQLGVDATSPTDCPPIRVKGRRPSGGIVHISGTLSQWVSGLLLLAPFALDQSTVVIDGPLNERTYIELTVRMMRQFGLQVEVSADGRRYTIPPNQVPRPTDLVLPPDIGSAAFGLAVGALHPADILLRGLRQTSSSGTDHPESELLDIVAAMGLPMDYDQQADGVRVRHQGRRMGPVDVDCRTVPDMLPVLSVMAALADGESVFRHVEHVRLKESDRVVAMLQLNSMGADLSFDGSNLRVRGVPRLHGAHLSSFNDHRVLMSLAVAATAAAGRSSLTYPNAYRISYPKFLAAMQTLGLDMEVERGSARGPVLRHPAEPDAKESAAAESMTASDWIRRWAKEKPHALAVVDARWNTTSHLSWAALDNEVDHAAAVFLNLGVAAGDRIAVQLPNWRQFVVISAAALRIGAVIAPIMPIFGDREVSYALQQSGARVLLVADNFRGRQHASEIARLLDRSGPGTDPVSGSASGTGTGPGNGGICVEHVFVVHGTAGVPRLMPNNTNPRVQWLPWHHAWASAVVDRAALDARAPGPDDAAQLLLTSGTSGRPKGVVHTHRRLSRAALMEARQLGLDGTDSIYIPSPLAHQTGFLYGMWLAFTLGVPQILQSVWNAPRALEILQDWEGTFVQAATPFLTDLLQAVEDGGPRPERLRVFVVTGAAVPRALAERATRVLGTAVCGAFGTTETGLGALTSPADPPSKAWGTDGRGLTGVQLRIVDDDGLRLPPEAEGNLELTSPTVFDGYLDRPELDAETFSADGWYRTGDLATIDDEGYLRITGRVRDIINRGGEKLPVADLEQLLHTHPGIADVAIVAMPDARLGERACAFVRLAPGAELSFNGLQRFLQQSGVSKHYWPERLEPIDEIPRNPVGKIQKFVLRERAAHLVPQTHTTRKAREK</sequence>
<dbReference type="InterPro" id="IPR036968">
    <property type="entry name" value="Enolpyruvate_Tfrase_sf"/>
</dbReference>
<evidence type="ECO:0000259" key="13">
    <source>
        <dbReference type="Pfam" id="PF13193"/>
    </source>
</evidence>
<dbReference type="HAMAP" id="MF_00210">
    <property type="entry name" value="EPSP_synth"/>
    <property type="match status" value="1"/>
</dbReference>
<feature type="active site" description="Proton acceptor" evidence="9">
    <location>
        <position position="351"/>
    </location>
</feature>
<dbReference type="InterPro" id="IPR025110">
    <property type="entry name" value="AMP-bd_C"/>
</dbReference>
<evidence type="ECO:0000256" key="3">
    <source>
        <dbReference type="ARBA" id="ARBA00009948"/>
    </source>
</evidence>
<name>A0A931G6J6_9MICC</name>
<proteinExistence type="inferred from homology"/>
<comment type="subunit">
    <text evidence="9">Monomer.</text>
</comment>
<feature type="binding site" evidence="9">
    <location>
        <position position="128"/>
    </location>
    <ligand>
        <name>phosphoenolpyruvate</name>
        <dbReference type="ChEBI" id="CHEBI:58702"/>
    </ligand>
</feature>
<feature type="binding site" evidence="9">
    <location>
        <position position="378"/>
    </location>
    <ligand>
        <name>3-phosphoshikimate</name>
        <dbReference type="ChEBI" id="CHEBI:145989"/>
    </ligand>
</feature>
<dbReference type="Gene3D" id="3.40.50.12780">
    <property type="entry name" value="N-terminal domain of ligase-like"/>
    <property type="match status" value="1"/>
</dbReference>
<reference evidence="14 15" key="1">
    <citation type="submission" date="2020-11" db="EMBL/GenBank/DDBJ databases">
        <title>Arthrobacter antarcticus sp. nov., isolated from Antarctic Soil.</title>
        <authorList>
            <person name="Li J."/>
        </authorList>
    </citation>
    <scope>NUCLEOTIDE SEQUENCE [LARGE SCALE GENOMIC DNA]</scope>
    <source>
        <strain evidence="14 15">Z1-20</strain>
    </source>
</reference>
<dbReference type="GO" id="GO:0006631">
    <property type="term" value="P:fatty acid metabolic process"/>
    <property type="evidence" value="ECO:0007669"/>
    <property type="project" value="TreeGrafter"/>
</dbReference>
<comment type="similarity">
    <text evidence="3 9">Belongs to the EPSP synthase family.</text>
</comment>
<comment type="caution">
    <text evidence="14">The sequence shown here is derived from an EMBL/GenBank/DDBJ whole genome shotgun (WGS) entry which is preliminary data.</text>
</comment>
<keyword evidence="7 9" id="KW-0057">Aromatic amino acid biosynthesis</keyword>
<comment type="catalytic activity">
    <reaction evidence="8">
        <text>3-phosphoshikimate + phosphoenolpyruvate = 5-O-(1-carboxyvinyl)-3-phosphoshikimate + phosphate</text>
        <dbReference type="Rhea" id="RHEA:21256"/>
        <dbReference type="ChEBI" id="CHEBI:43474"/>
        <dbReference type="ChEBI" id="CHEBI:57701"/>
        <dbReference type="ChEBI" id="CHEBI:58702"/>
        <dbReference type="ChEBI" id="CHEBI:145989"/>
        <dbReference type="EC" id="2.5.1.19"/>
    </reaction>
    <physiologicalReaction direction="left-to-right" evidence="8">
        <dbReference type="Rhea" id="RHEA:21257"/>
    </physiologicalReaction>
</comment>
<feature type="domain" description="AMP-dependent synthetase/ligase" evidence="12">
    <location>
        <begin position="501"/>
        <end position="907"/>
    </location>
</feature>
<dbReference type="EC" id="2.5.1.19" evidence="9"/>
<keyword evidence="15" id="KW-1185">Reference proteome</keyword>
<feature type="region of interest" description="Disordered" evidence="10">
    <location>
        <begin position="618"/>
        <end position="640"/>
    </location>
</feature>
<dbReference type="InterPro" id="IPR006264">
    <property type="entry name" value="EPSP_synthase"/>
</dbReference>
<accession>A0A931G6J6</accession>
<evidence type="ECO:0000259" key="11">
    <source>
        <dbReference type="Pfam" id="PF00275"/>
    </source>
</evidence>
<keyword evidence="9" id="KW-0963">Cytoplasm</keyword>
<dbReference type="GO" id="GO:0003866">
    <property type="term" value="F:3-phosphoshikimate 1-carboxyvinyltransferase activity"/>
    <property type="evidence" value="ECO:0007669"/>
    <property type="project" value="UniProtKB-UniRule"/>
</dbReference>
<dbReference type="InterPro" id="IPR020845">
    <property type="entry name" value="AMP-binding_CS"/>
</dbReference>
<dbReference type="InterPro" id="IPR013792">
    <property type="entry name" value="RNA3'P_cycl/enolpyr_Trfase_a/b"/>
</dbReference>
<dbReference type="PROSITE" id="PS00455">
    <property type="entry name" value="AMP_BINDING"/>
    <property type="match status" value="1"/>
</dbReference>
<dbReference type="InterPro" id="IPR000873">
    <property type="entry name" value="AMP-dep_synth/lig_dom"/>
</dbReference>
<feature type="binding site" evidence="9">
    <location>
        <position position="200"/>
    </location>
    <ligand>
        <name>3-phosphoshikimate</name>
        <dbReference type="ChEBI" id="CHEBI:145989"/>
    </ligand>
</feature>